<evidence type="ECO:0000313" key="2">
    <source>
        <dbReference type="Proteomes" id="UP000821865"/>
    </source>
</evidence>
<sequence>MLTIRIVVEEGLNQLSYSECAVTTPTGSIYQGIKFLRGSCGVSIVRSGEAMEQGLRDCCRSIRIGKILIQSDEETHEASVVYAKFPVDVHSRKVLLMYPIMSTGNTVNKAVEVLKDHGVQEDNIFLLNLFCTPHAGRLRRRRPVTLASRRDGKILAMDRPAVAAAPALATSVPALQKRYVIGFEQAGLADWTEMEFASPIPRFTSCLVCGAIASEMLWSRCWHVFCPLCAAMMGSEEGVVACPLDGAVTPLDALHRDKIALEVLLAFRVYCPNRSLGCDYIGPMDKLRDHTRLCGFYNIQCQICGSWLKRFQLRDHTARGCTATAPPPRPEQNSAPSQRHVHTVVTGDLYPDIARTLTGEPAQAAPAPSAPSAAPSRLSVIFNGNSKEYDVLGMIAAMKEMCQEYEDFRNAFNDVRESVTVHAEQTRAEIEDLESRLREQHRLWREDVVGDVRRLRSVLGTKTFDWQVAPFSKLKKTAVRKCTLLKSEDFYVGHQGYRVALSGSFSKNPADGRVYLSVYVHLLRGMFDAALRWPYRTVTTVKLVNQEAAADKAVTFDPGDACEEEQDSFQRPKAERNVGYGFPLAALEEIENPANGFLKDDAFVIQFCADLV</sequence>
<keyword evidence="2" id="KW-1185">Reference proteome</keyword>
<accession>A0ACB8CAG7</accession>
<dbReference type="EMBL" id="CM023477">
    <property type="protein sequence ID" value="KAH7937907.1"/>
    <property type="molecule type" value="Genomic_DNA"/>
</dbReference>
<reference evidence="1" key="1">
    <citation type="submission" date="2020-05" db="EMBL/GenBank/DDBJ databases">
        <title>Large-scale comparative analyses of tick genomes elucidate their genetic diversity and vector capacities.</title>
        <authorList>
            <person name="Jia N."/>
            <person name="Wang J."/>
            <person name="Shi W."/>
            <person name="Du L."/>
            <person name="Sun Y."/>
            <person name="Zhan W."/>
            <person name="Jiang J."/>
            <person name="Wang Q."/>
            <person name="Zhang B."/>
            <person name="Ji P."/>
            <person name="Sakyi L.B."/>
            <person name="Cui X."/>
            <person name="Yuan T."/>
            <person name="Jiang B."/>
            <person name="Yang W."/>
            <person name="Lam T.T.-Y."/>
            <person name="Chang Q."/>
            <person name="Ding S."/>
            <person name="Wang X."/>
            <person name="Zhu J."/>
            <person name="Ruan X."/>
            <person name="Zhao L."/>
            <person name="Wei J."/>
            <person name="Que T."/>
            <person name="Du C."/>
            <person name="Cheng J."/>
            <person name="Dai P."/>
            <person name="Han X."/>
            <person name="Huang E."/>
            <person name="Gao Y."/>
            <person name="Liu J."/>
            <person name="Shao H."/>
            <person name="Ye R."/>
            <person name="Li L."/>
            <person name="Wei W."/>
            <person name="Wang X."/>
            <person name="Wang C."/>
            <person name="Yang T."/>
            <person name="Huo Q."/>
            <person name="Li W."/>
            <person name="Guo W."/>
            <person name="Chen H."/>
            <person name="Zhou L."/>
            <person name="Ni X."/>
            <person name="Tian J."/>
            <person name="Zhou Y."/>
            <person name="Sheng Y."/>
            <person name="Liu T."/>
            <person name="Pan Y."/>
            <person name="Xia L."/>
            <person name="Li J."/>
            <person name="Zhao F."/>
            <person name="Cao W."/>
        </authorList>
    </citation>
    <scope>NUCLEOTIDE SEQUENCE</scope>
    <source>
        <strain evidence="1">Dsil-2018</strain>
    </source>
</reference>
<organism evidence="1 2">
    <name type="scientific">Dermacentor silvarum</name>
    <name type="common">Tick</name>
    <dbReference type="NCBI Taxonomy" id="543639"/>
    <lineage>
        <taxon>Eukaryota</taxon>
        <taxon>Metazoa</taxon>
        <taxon>Ecdysozoa</taxon>
        <taxon>Arthropoda</taxon>
        <taxon>Chelicerata</taxon>
        <taxon>Arachnida</taxon>
        <taxon>Acari</taxon>
        <taxon>Parasitiformes</taxon>
        <taxon>Ixodida</taxon>
        <taxon>Ixodoidea</taxon>
        <taxon>Ixodidae</taxon>
        <taxon>Rhipicephalinae</taxon>
        <taxon>Dermacentor</taxon>
    </lineage>
</organism>
<dbReference type="Proteomes" id="UP000821865">
    <property type="component" value="Chromosome 8"/>
</dbReference>
<gene>
    <name evidence="1" type="ORF">HPB49_017401</name>
</gene>
<protein>
    <submittedName>
        <fullName evidence="1">Uncharacterized protein</fullName>
    </submittedName>
</protein>
<comment type="caution">
    <text evidence="1">The sequence shown here is derived from an EMBL/GenBank/DDBJ whole genome shotgun (WGS) entry which is preliminary data.</text>
</comment>
<proteinExistence type="predicted"/>
<name>A0ACB8CAG7_DERSI</name>
<evidence type="ECO:0000313" key="1">
    <source>
        <dbReference type="EMBL" id="KAH7937907.1"/>
    </source>
</evidence>